<accession>A0A2P2P697</accession>
<name>A0A2P2P697_RHIMU</name>
<sequence length="18" mass="2264">MLFCYAVERHESHLMSFY</sequence>
<dbReference type="AlphaFoldDB" id="A0A2P2P697"/>
<protein>
    <submittedName>
        <fullName evidence="1">Uncharacterized protein</fullName>
    </submittedName>
</protein>
<dbReference type="EMBL" id="GGEC01069715">
    <property type="protein sequence ID" value="MBX50199.1"/>
    <property type="molecule type" value="Transcribed_RNA"/>
</dbReference>
<proteinExistence type="predicted"/>
<reference evidence="1" key="1">
    <citation type="submission" date="2018-02" db="EMBL/GenBank/DDBJ databases">
        <title>Rhizophora mucronata_Transcriptome.</title>
        <authorList>
            <person name="Meera S.P."/>
            <person name="Sreeshan A."/>
            <person name="Augustine A."/>
        </authorList>
    </citation>
    <scope>NUCLEOTIDE SEQUENCE</scope>
    <source>
        <tissue evidence="1">Leaf</tissue>
    </source>
</reference>
<organism evidence="1">
    <name type="scientific">Rhizophora mucronata</name>
    <name type="common">Asiatic mangrove</name>
    <dbReference type="NCBI Taxonomy" id="61149"/>
    <lineage>
        <taxon>Eukaryota</taxon>
        <taxon>Viridiplantae</taxon>
        <taxon>Streptophyta</taxon>
        <taxon>Embryophyta</taxon>
        <taxon>Tracheophyta</taxon>
        <taxon>Spermatophyta</taxon>
        <taxon>Magnoliopsida</taxon>
        <taxon>eudicotyledons</taxon>
        <taxon>Gunneridae</taxon>
        <taxon>Pentapetalae</taxon>
        <taxon>rosids</taxon>
        <taxon>fabids</taxon>
        <taxon>Malpighiales</taxon>
        <taxon>Rhizophoraceae</taxon>
        <taxon>Rhizophora</taxon>
    </lineage>
</organism>
<evidence type="ECO:0000313" key="1">
    <source>
        <dbReference type="EMBL" id="MBX50199.1"/>
    </source>
</evidence>